<reference evidence="2 3" key="1">
    <citation type="submission" date="2018-05" db="EMBL/GenBank/DDBJ databases">
        <title>Genetic diversity of glacier-inhabiting Cryobacterium bacteria in China and description of Cryobacterium mengkeensis sp. nov. and Arthrobacter glacialis sp. nov.</title>
        <authorList>
            <person name="Liu Q."/>
            <person name="Xin Y.-H."/>
        </authorList>
    </citation>
    <scope>NUCLEOTIDE SEQUENCE [LARGE SCALE GENOMIC DNA]</scope>
    <source>
        <strain evidence="2 3">B7</strain>
    </source>
</reference>
<organism evidence="2 3">
    <name type="scientific">Arthrobacter psychrolactophilus</name>
    <dbReference type="NCBI Taxonomy" id="92442"/>
    <lineage>
        <taxon>Bacteria</taxon>
        <taxon>Bacillati</taxon>
        <taxon>Actinomycetota</taxon>
        <taxon>Actinomycetes</taxon>
        <taxon>Micrococcales</taxon>
        <taxon>Micrococcaceae</taxon>
        <taxon>Arthrobacter</taxon>
    </lineage>
</organism>
<protein>
    <submittedName>
        <fullName evidence="2">DNA-binding protein</fullName>
    </submittedName>
</protein>
<dbReference type="OrthoDB" id="3197442at2"/>
<evidence type="ECO:0000259" key="1">
    <source>
        <dbReference type="Pfam" id="PF22525"/>
    </source>
</evidence>
<accession>A0A2V5JEV4</accession>
<dbReference type="Gene3D" id="1.10.8.50">
    <property type="match status" value="1"/>
</dbReference>
<sequence>MPGGFLVKLPQLSDQERAEALLQALAARAIRSRAKQDLKTGQLSVTAVLDAAPHEAALDRLKVCELLEALPGIGKVRATVIMSELGIAPTRRVRGLGVHQRRALVDYLGEHS</sequence>
<feature type="domain" description="Integration host factor-like helix-two turn-helix" evidence="1">
    <location>
        <begin position="38"/>
        <end position="106"/>
    </location>
</feature>
<dbReference type="NCBIfam" id="NF041260">
    <property type="entry name" value="actino_IHF"/>
    <property type="match status" value="1"/>
</dbReference>
<dbReference type="SUPFAM" id="SSF46946">
    <property type="entry name" value="S13-like H2TH domain"/>
    <property type="match status" value="1"/>
</dbReference>
<gene>
    <name evidence="2" type="ORF">CVS30_12955</name>
</gene>
<dbReference type="EMBL" id="QJVC01000014">
    <property type="protein sequence ID" value="PYI37967.1"/>
    <property type="molecule type" value="Genomic_DNA"/>
</dbReference>
<comment type="caution">
    <text evidence="2">The sequence shown here is derived from an EMBL/GenBank/DDBJ whole genome shotgun (WGS) entry which is preliminary data.</text>
</comment>
<dbReference type="InterPro" id="IPR010979">
    <property type="entry name" value="Ribosomal_uS13-like_H2TH"/>
</dbReference>
<dbReference type="Pfam" id="PF22525">
    <property type="entry name" value="H2TH_5"/>
    <property type="match status" value="1"/>
</dbReference>
<dbReference type="GO" id="GO:0003677">
    <property type="term" value="F:DNA binding"/>
    <property type="evidence" value="ECO:0007669"/>
    <property type="project" value="UniProtKB-KW"/>
</dbReference>
<keyword evidence="3" id="KW-1185">Reference proteome</keyword>
<dbReference type="AlphaFoldDB" id="A0A2V5JEV4"/>
<name>A0A2V5JEV4_9MICC</name>
<evidence type="ECO:0000313" key="3">
    <source>
        <dbReference type="Proteomes" id="UP000247980"/>
    </source>
</evidence>
<dbReference type="InterPro" id="IPR047806">
    <property type="entry name" value="IHF_actinobact"/>
</dbReference>
<evidence type="ECO:0000313" key="2">
    <source>
        <dbReference type="EMBL" id="PYI37967.1"/>
    </source>
</evidence>
<dbReference type="InterPro" id="IPR055201">
    <property type="entry name" value="IHF-like_H2TH"/>
</dbReference>
<proteinExistence type="predicted"/>
<dbReference type="Proteomes" id="UP000247980">
    <property type="component" value="Unassembled WGS sequence"/>
</dbReference>
<keyword evidence="2" id="KW-0238">DNA-binding</keyword>